<keyword evidence="1" id="KW-0732">Signal</keyword>
<name>A0AB39ME77_9ACTN</name>
<dbReference type="RefSeq" id="WP_369190236.1">
    <property type="nucleotide sequence ID" value="NZ_CP163431.1"/>
</dbReference>
<feature type="signal peptide" evidence="1">
    <location>
        <begin position="1"/>
        <end position="32"/>
    </location>
</feature>
<proteinExistence type="predicted"/>
<reference evidence="2" key="1">
    <citation type="submission" date="2024-07" db="EMBL/GenBank/DDBJ databases">
        <authorList>
            <person name="Yu S.T."/>
        </authorList>
    </citation>
    <scope>NUCLEOTIDE SEQUENCE</scope>
    <source>
        <strain evidence="2">R08</strain>
    </source>
</reference>
<organism evidence="2">
    <name type="scientific">Streptomyces sp. R08</name>
    <dbReference type="NCBI Taxonomy" id="3238624"/>
    <lineage>
        <taxon>Bacteria</taxon>
        <taxon>Bacillati</taxon>
        <taxon>Actinomycetota</taxon>
        <taxon>Actinomycetes</taxon>
        <taxon>Kitasatosporales</taxon>
        <taxon>Streptomycetaceae</taxon>
        <taxon>Streptomyces</taxon>
    </lineage>
</organism>
<evidence type="ECO:0000313" key="2">
    <source>
        <dbReference type="EMBL" id="XDQ04756.1"/>
    </source>
</evidence>
<dbReference type="EMBL" id="CP163431">
    <property type="protein sequence ID" value="XDQ04756.1"/>
    <property type="molecule type" value="Genomic_DNA"/>
</dbReference>
<dbReference type="AlphaFoldDB" id="A0AB39ME77"/>
<feature type="chain" id="PRO_5044335137" evidence="1">
    <location>
        <begin position="33"/>
        <end position="66"/>
    </location>
</feature>
<protein>
    <submittedName>
        <fullName evidence="2">Uncharacterized protein</fullName>
    </submittedName>
</protein>
<accession>A0AB39ME77</accession>
<sequence length="66" mass="6539">MKRRSTSRTTTGYSWAAPASALATAVAAAVMAAGPVDVTVTLGSAPDTAVVGQADVPNPVCPVTPR</sequence>
<gene>
    <name evidence="2" type="ORF">AB5J58_33470</name>
</gene>
<evidence type="ECO:0000256" key="1">
    <source>
        <dbReference type="SAM" id="SignalP"/>
    </source>
</evidence>